<evidence type="ECO:0000313" key="2">
    <source>
        <dbReference type="Proteomes" id="UP000199226"/>
    </source>
</evidence>
<evidence type="ECO:0000313" key="1">
    <source>
        <dbReference type="EMBL" id="SDM10715.1"/>
    </source>
</evidence>
<dbReference type="Proteomes" id="UP000199226">
    <property type="component" value="Unassembled WGS sequence"/>
</dbReference>
<name>A0A1G9QKA2_9SPHI</name>
<reference evidence="2" key="1">
    <citation type="submission" date="2016-10" db="EMBL/GenBank/DDBJ databases">
        <authorList>
            <person name="Varghese N."/>
            <person name="Submissions S."/>
        </authorList>
    </citation>
    <scope>NUCLEOTIDE SEQUENCE [LARGE SCALE GENOMIC DNA]</scope>
    <source>
        <strain evidence="2">DSM 24536</strain>
    </source>
</reference>
<dbReference type="STRING" id="990371.SAMN05421813_10651"/>
<accession>A0A1G9QKA2</accession>
<dbReference type="AlphaFoldDB" id="A0A1G9QKA2"/>
<dbReference type="EMBL" id="FNHH01000006">
    <property type="protein sequence ID" value="SDM10715.1"/>
    <property type="molecule type" value="Genomic_DNA"/>
</dbReference>
<dbReference type="RefSeq" id="WP_090701862.1">
    <property type="nucleotide sequence ID" value="NZ_FNHH01000006.1"/>
</dbReference>
<proteinExistence type="predicted"/>
<protein>
    <recommendedName>
        <fullName evidence="3">WD40-like Beta Propeller Repeat</fullName>
    </recommendedName>
</protein>
<sequence>MNNNNHKYLFISILSTIILCFNSLYSFSQFFSNEQNPPGVKWEQINTSNFQIIYPTVLSDEARRMANTLEHIINGVSKSLNKTPRKISIILQNQSVISNGFVQLAPRRSEFYTTPPQNLDFQDWLNSLAVHELRHVVQFDKLTPGLKAPFFEELALAIFGISLPPWFFEGDAVGIETALSHAGRGRLPEWELIFRTNTLSNKTYSYSKNYLGSFKDRTPGYYQLGYFMTTKLRRDFGKGIMDSIMSRISRNPVRPYNLSNSIKKFTGMSSRTLHDSTITELKQLWQNQANLVRPSEYPKLNKRKDELPADYLFPVRIFSNKTIVLKHSLNNTPSLILIDESGNEKTLKKIGFQTEPNFKYAAGKLVWDELRFDVRYFKRSFNVINTYDIKSGVYKQITNKSRLFSPALSADGKKIVAVKVREDNRNLLVELDSETGTELKEYLTKSGQTLQAPSYNDSGDKIICVVTSKDGSSLIEFNAADGSTVILMPFALQQISRPVYAGNSVLFRAHYNGINNIYYIAKGSSEAKALTNVSFGASNPSYHSESNTVIFNNYQVTGYDIASVTYEPKTSSSSFNSKNNFIDYAAPLVEQEANSTILDNIPNNKYSSKPFKEIKNLFYFHSVSPIAEENDQNNELNIGLKLRSNNKLNTLDLYTGYQFNSGLKRSEYLAGITYKRFYPIFDLRYINRARQVNVRQNNSLVPVNWRENFTEMEVSVPFTFNKLNKTYNMGFLSSSSYTSRYEIQNKPGNFIENLEFPMKYTAYFSRNTQRSLRDLAPRWGQNFSISYFHLPFENQLNGTLLAFRSTLFAPGLFSNHSFQTSFNYQESNGAYEFNIEIPKISGYNNLRPTASLRNTLLIDYRFPLFYPDAEIGPLAYIKRIKGGLFADFENIGKGAAFQPRTFGLELSADMNLMRFFLPDFDLAGKLIFSNELRNNKPIFEIGFTYNY</sequence>
<dbReference type="OrthoDB" id="9799878at2"/>
<dbReference type="InterPro" id="IPR011042">
    <property type="entry name" value="6-blade_b-propeller_TolB-like"/>
</dbReference>
<gene>
    <name evidence="1" type="ORF">SAMN05421813_10651</name>
</gene>
<keyword evidence="2" id="KW-1185">Reference proteome</keyword>
<evidence type="ECO:0008006" key="3">
    <source>
        <dbReference type="Google" id="ProtNLM"/>
    </source>
</evidence>
<organism evidence="1 2">
    <name type="scientific">Daejeonella rubra</name>
    <dbReference type="NCBI Taxonomy" id="990371"/>
    <lineage>
        <taxon>Bacteria</taxon>
        <taxon>Pseudomonadati</taxon>
        <taxon>Bacteroidota</taxon>
        <taxon>Sphingobacteriia</taxon>
        <taxon>Sphingobacteriales</taxon>
        <taxon>Sphingobacteriaceae</taxon>
        <taxon>Daejeonella</taxon>
    </lineage>
</organism>
<dbReference type="Gene3D" id="2.120.10.30">
    <property type="entry name" value="TolB, C-terminal domain"/>
    <property type="match status" value="1"/>
</dbReference>
<dbReference type="SUPFAM" id="SSF82171">
    <property type="entry name" value="DPP6 N-terminal domain-like"/>
    <property type="match status" value="1"/>
</dbReference>